<name>A0A078B473_STYLE</name>
<dbReference type="GO" id="GO:0012505">
    <property type="term" value="C:endomembrane system"/>
    <property type="evidence" value="ECO:0007669"/>
    <property type="project" value="UniProtKB-SubCell"/>
</dbReference>
<evidence type="ECO:0000256" key="11">
    <source>
        <dbReference type="ARBA" id="ARBA00022833"/>
    </source>
</evidence>
<dbReference type="EMBL" id="CCKQ01017443">
    <property type="protein sequence ID" value="CDW89330.1"/>
    <property type="molecule type" value="Genomic_DNA"/>
</dbReference>
<keyword evidence="13 15" id="KW-0472">Membrane</keyword>
<feature type="transmembrane region" description="Helical" evidence="15">
    <location>
        <begin position="149"/>
        <end position="175"/>
    </location>
</feature>
<keyword evidence="11" id="KW-0862">Zinc</keyword>
<evidence type="ECO:0000259" key="16">
    <source>
        <dbReference type="PROSITE" id="PS50089"/>
    </source>
</evidence>
<accession>A0A078B473</accession>
<feature type="transmembrane region" description="Helical" evidence="15">
    <location>
        <begin position="196"/>
        <end position="220"/>
    </location>
</feature>
<dbReference type="Pfam" id="PF12678">
    <property type="entry name" value="zf-rbx1"/>
    <property type="match status" value="1"/>
</dbReference>
<dbReference type="PANTHER" id="PTHR22763">
    <property type="entry name" value="RING ZINC FINGER PROTEIN"/>
    <property type="match status" value="1"/>
</dbReference>
<evidence type="ECO:0000256" key="14">
    <source>
        <dbReference type="PROSITE-ProRule" id="PRU00175"/>
    </source>
</evidence>
<evidence type="ECO:0000256" key="3">
    <source>
        <dbReference type="ARBA" id="ARBA00004906"/>
    </source>
</evidence>
<dbReference type="OrthoDB" id="288306at2759"/>
<keyword evidence="6 15" id="KW-0812">Transmembrane</keyword>
<protein>
    <recommendedName>
        <fullName evidence="4">RING-type E3 ubiquitin transferase</fullName>
        <ecNumber evidence="4">2.3.2.27</ecNumber>
    </recommendedName>
</protein>
<keyword evidence="9 14" id="KW-0863">Zinc-finger</keyword>
<comment type="catalytic activity">
    <reaction evidence="1">
        <text>S-ubiquitinyl-[E2 ubiquitin-conjugating enzyme]-L-cysteine + [acceptor protein]-L-lysine = [E2 ubiquitin-conjugating enzyme]-L-cysteine + N(6)-ubiquitinyl-[acceptor protein]-L-lysine.</text>
        <dbReference type="EC" id="2.3.2.27"/>
    </reaction>
</comment>
<evidence type="ECO:0000256" key="4">
    <source>
        <dbReference type="ARBA" id="ARBA00012483"/>
    </source>
</evidence>
<comment type="pathway">
    <text evidence="3">Protein modification; protein ubiquitination.</text>
</comment>
<dbReference type="GO" id="GO:0061630">
    <property type="term" value="F:ubiquitin protein ligase activity"/>
    <property type="evidence" value="ECO:0007669"/>
    <property type="project" value="UniProtKB-EC"/>
</dbReference>
<dbReference type="PROSITE" id="PS50089">
    <property type="entry name" value="ZF_RING_2"/>
    <property type="match status" value="1"/>
</dbReference>
<evidence type="ECO:0000256" key="15">
    <source>
        <dbReference type="SAM" id="Phobius"/>
    </source>
</evidence>
<evidence type="ECO:0000256" key="7">
    <source>
        <dbReference type="ARBA" id="ARBA00022723"/>
    </source>
</evidence>
<evidence type="ECO:0000256" key="10">
    <source>
        <dbReference type="ARBA" id="ARBA00022786"/>
    </source>
</evidence>
<feature type="transmembrane region" description="Helical" evidence="15">
    <location>
        <begin position="323"/>
        <end position="342"/>
    </location>
</feature>
<dbReference type="EC" id="2.3.2.27" evidence="4"/>
<proteinExistence type="predicted"/>
<dbReference type="SUPFAM" id="SSF57850">
    <property type="entry name" value="RING/U-box"/>
    <property type="match status" value="1"/>
</dbReference>
<evidence type="ECO:0000256" key="2">
    <source>
        <dbReference type="ARBA" id="ARBA00004127"/>
    </source>
</evidence>
<keyword evidence="17" id="KW-0436">Ligase</keyword>
<dbReference type="SMART" id="SM00184">
    <property type="entry name" value="RING"/>
    <property type="match status" value="1"/>
</dbReference>
<evidence type="ECO:0000256" key="12">
    <source>
        <dbReference type="ARBA" id="ARBA00022989"/>
    </source>
</evidence>
<organism evidence="17 18">
    <name type="scientific">Stylonychia lemnae</name>
    <name type="common">Ciliate</name>
    <dbReference type="NCBI Taxonomy" id="5949"/>
    <lineage>
        <taxon>Eukaryota</taxon>
        <taxon>Sar</taxon>
        <taxon>Alveolata</taxon>
        <taxon>Ciliophora</taxon>
        <taxon>Intramacronucleata</taxon>
        <taxon>Spirotrichea</taxon>
        <taxon>Stichotrichia</taxon>
        <taxon>Sporadotrichida</taxon>
        <taxon>Oxytrichidae</taxon>
        <taxon>Stylonychinae</taxon>
        <taxon>Stylonychia</taxon>
    </lineage>
</organism>
<evidence type="ECO:0000313" key="18">
    <source>
        <dbReference type="Proteomes" id="UP000039865"/>
    </source>
</evidence>
<dbReference type="InterPro" id="IPR021319">
    <property type="entry name" value="DUF2921"/>
</dbReference>
<sequence>MEENQVNKRYQQIFSGDWSLEQQESEGLITDSDNIQISEEFQKNSGEASIVIISYQNTSYIEISLIEGHYINNMIKIYLADVDSLIQFFSANDTKEQNATLVLQQALGILHVIKLPGLTGKSCFPEGTHLHITGSSEISEEKKIKEVQIWHLSALITLLTLVAIYNGLLELRLVAKSLEEREMEGQRENYAKKLSIISYSLLCMWNMSYSLSFFVGAMYFQTLFSYFAIPAFWLFLLAFVFQSRIIVMLRALNIYDHGYTREQMKQQLLKCICIHNDIILLNGALVNFSDNAFIWIYLASLDNKECQKLQGCPSNLLKIKPNYGFVIMYITLIAIQLVVLVLQRSRGARFMIPRKYRPNTYDYIKRFRDVDDLESASLSESSYLNDECVVCMHNLRFEVDESMQLIDGQSVRASTYMQTPCNHKFHAKCLQSWMKIKLECPVCRKVLPPNVDD</sequence>
<evidence type="ECO:0000256" key="1">
    <source>
        <dbReference type="ARBA" id="ARBA00000900"/>
    </source>
</evidence>
<evidence type="ECO:0000256" key="6">
    <source>
        <dbReference type="ARBA" id="ARBA00022692"/>
    </source>
</evidence>
<dbReference type="Pfam" id="PF11145">
    <property type="entry name" value="DUF2921"/>
    <property type="match status" value="1"/>
</dbReference>
<reference evidence="17 18" key="1">
    <citation type="submission" date="2014-06" db="EMBL/GenBank/DDBJ databases">
        <authorList>
            <person name="Swart Estienne"/>
        </authorList>
    </citation>
    <scope>NUCLEOTIDE SEQUENCE [LARGE SCALE GENOMIC DNA]</scope>
    <source>
        <strain evidence="17 18">130c</strain>
    </source>
</reference>
<dbReference type="GO" id="GO:0016874">
    <property type="term" value="F:ligase activity"/>
    <property type="evidence" value="ECO:0007669"/>
    <property type="project" value="UniProtKB-KW"/>
</dbReference>
<feature type="domain" description="RING-type" evidence="16">
    <location>
        <begin position="388"/>
        <end position="444"/>
    </location>
</feature>
<dbReference type="InterPro" id="IPR050731">
    <property type="entry name" value="HRD1_E3_ubiq-ligases"/>
</dbReference>
<evidence type="ECO:0000256" key="8">
    <source>
        <dbReference type="ARBA" id="ARBA00022729"/>
    </source>
</evidence>
<dbReference type="Proteomes" id="UP000039865">
    <property type="component" value="Unassembled WGS sequence"/>
</dbReference>
<dbReference type="InterPro" id="IPR013083">
    <property type="entry name" value="Znf_RING/FYVE/PHD"/>
</dbReference>
<keyword evidence="12 15" id="KW-1133">Transmembrane helix</keyword>
<evidence type="ECO:0000256" key="13">
    <source>
        <dbReference type="ARBA" id="ARBA00023136"/>
    </source>
</evidence>
<dbReference type="Gene3D" id="3.30.40.10">
    <property type="entry name" value="Zinc/RING finger domain, C3HC4 (zinc finger)"/>
    <property type="match status" value="1"/>
</dbReference>
<keyword evidence="7" id="KW-0479">Metal-binding</keyword>
<evidence type="ECO:0000313" key="17">
    <source>
        <dbReference type="EMBL" id="CDW89330.1"/>
    </source>
</evidence>
<keyword evidence="18" id="KW-1185">Reference proteome</keyword>
<dbReference type="InterPro" id="IPR001841">
    <property type="entry name" value="Znf_RING"/>
</dbReference>
<feature type="transmembrane region" description="Helical" evidence="15">
    <location>
        <begin position="226"/>
        <end position="247"/>
    </location>
</feature>
<dbReference type="GO" id="GO:0043161">
    <property type="term" value="P:proteasome-mediated ubiquitin-dependent protein catabolic process"/>
    <property type="evidence" value="ECO:0007669"/>
    <property type="project" value="TreeGrafter"/>
</dbReference>
<keyword evidence="10" id="KW-0833">Ubl conjugation pathway</keyword>
<evidence type="ECO:0000256" key="9">
    <source>
        <dbReference type="ARBA" id="ARBA00022771"/>
    </source>
</evidence>
<keyword evidence="5" id="KW-0808">Transferase</keyword>
<dbReference type="InterPro" id="IPR024766">
    <property type="entry name" value="Znf_RING_H2"/>
</dbReference>
<evidence type="ECO:0000256" key="5">
    <source>
        <dbReference type="ARBA" id="ARBA00022679"/>
    </source>
</evidence>
<dbReference type="InParanoid" id="A0A078B473"/>
<comment type="subcellular location">
    <subcellularLocation>
        <location evidence="2">Endomembrane system</location>
        <topology evidence="2">Multi-pass membrane protein</topology>
    </subcellularLocation>
</comment>
<dbReference type="GO" id="GO:0008270">
    <property type="term" value="F:zinc ion binding"/>
    <property type="evidence" value="ECO:0007669"/>
    <property type="project" value="UniProtKB-KW"/>
</dbReference>
<keyword evidence="8" id="KW-0732">Signal</keyword>
<dbReference type="AlphaFoldDB" id="A0A078B473"/>
<gene>
    <name evidence="17" type="primary">Contig6032.g6454</name>
    <name evidence="17" type="ORF">STYLEM_18462</name>
</gene>
<dbReference type="PANTHER" id="PTHR22763:SF162">
    <property type="entry name" value="TRANSMEMBRANE E3 UBIQUITIN-PROTEIN LIGASE 1"/>
    <property type="match status" value="1"/>
</dbReference>